<evidence type="ECO:0000313" key="4">
    <source>
        <dbReference type="Proteomes" id="UP001628220"/>
    </source>
</evidence>
<feature type="domain" description="Bacterial repeat" evidence="2">
    <location>
        <begin position="358"/>
        <end position="420"/>
    </location>
</feature>
<evidence type="ECO:0000259" key="1">
    <source>
        <dbReference type="Pfam" id="PF18962"/>
    </source>
</evidence>
<dbReference type="EMBL" id="BAAFSF010000001">
    <property type="protein sequence ID" value="GAB1251676.1"/>
    <property type="molecule type" value="Genomic_DNA"/>
</dbReference>
<feature type="domain" description="Bacterial repeat" evidence="2">
    <location>
        <begin position="527"/>
        <end position="587"/>
    </location>
</feature>
<dbReference type="Pfam" id="PF18998">
    <property type="entry name" value="Flg_new_2"/>
    <property type="match status" value="6"/>
</dbReference>
<dbReference type="Proteomes" id="UP001628220">
    <property type="component" value="Unassembled WGS sequence"/>
</dbReference>
<dbReference type="InterPro" id="IPR044060">
    <property type="entry name" value="Bacterial_rp_domain"/>
</dbReference>
<dbReference type="Pfam" id="PF18962">
    <property type="entry name" value="Por_Secre_tail"/>
    <property type="match status" value="1"/>
</dbReference>
<proteinExistence type="predicted"/>
<comment type="caution">
    <text evidence="3">The sequence shown here is derived from an EMBL/GenBank/DDBJ whole genome shotgun (WGS) entry which is preliminary data.</text>
</comment>
<keyword evidence="4" id="KW-1185">Reference proteome</keyword>
<feature type="domain" description="Bacterial repeat" evidence="2">
    <location>
        <begin position="152"/>
        <end position="205"/>
    </location>
</feature>
<organism evidence="3 4">
    <name type="scientific">Porphyromonas miyakawae</name>
    <dbReference type="NCBI Taxonomy" id="3137470"/>
    <lineage>
        <taxon>Bacteria</taxon>
        <taxon>Pseudomonadati</taxon>
        <taxon>Bacteroidota</taxon>
        <taxon>Bacteroidia</taxon>
        <taxon>Bacteroidales</taxon>
        <taxon>Porphyromonadaceae</taxon>
        <taxon>Porphyromonas</taxon>
    </lineage>
</organism>
<evidence type="ECO:0000259" key="2">
    <source>
        <dbReference type="Pfam" id="PF18998"/>
    </source>
</evidence>
<feature type="domain" description="Bacterial repeat" evidence="2">
    <location>
        <begin position="425"/>
        <end position="506"/>
    </location>
</feature>
<feature type="domain" description="Secretion system C-terminal sorting" evidence="1">
    <location>
        <begin position="1120"/>
        <end position="1182"/>
    </location>
</feature>
<feature type="domain" description="Bacterial repeat" evidence="2">
    <location>
        <begin position="819"/>
        <end position="879"/>
    </location>
</feature>
<protein>
    <recommendedName>
        <fullName evidence="5">Por secretion system C-terminal sorting domain-containing protein</fullName>
    </recommendedName>
</protein>
<evidence type="ECO:0008006" key="5">
    <source>
        <dbReference type="Google" id="ProtNLM"/>
    </source>
</evidence>
<sequence length="1187" mass="131117">MGVQARTEQPFKAVNYMLPQWGSASRYVAWLPDGALDNTLIPKDSGKPIYLTQQPQENMVTITYTVDEGGTMKNATYYDRSTYNYIAFQSGSNIPKGVEVDFEVELQKGYKVDVWYLNNQPVASTKGKKTYTFTVNENSTIRVAMTATPKQKVTYSAGAGGSIKAEIIGSPFASGDEVPEGSYITFTATPDEGFVIDKWLINGSENSRYTGKSSIYERLGSAPLKVEVLFKQNRDYTVTYTAQNDWGTLAATYNKPNGAEVNVTTGMQVPIGTEIFFTATPNEGFIIDSWTCNGNPVDSYNEKRSYSIVVRDDVTIVVNAHQIPKYVVTYNSSATGGAVKAYYQQYTPVFQQIEVLSGAEINSGTRVTFEATPKEGYSFKYWIVNGTKVDNDEKESEEQRRMTIVKITSVTTVEAVFAKDEPTFVVTYSAGTGGSLSAILTKEKTAVKSGDRLPQYSYVTFKAKPDNGYVVDQWMVDGQNQQFFAGKPELQRTVRKDMNVTVSFKAETPNKQCTINYTKDNEWGTLVAYYDKQGGRVNIQPGEQVEAGYMISFRATVKEGYTIDHWTYNGEKTPTPNPEMLTVKATEDMTVAVVCSKVELCIVIFDEDVKGGKMKAYYLKDEGFSGYKEVYIKSGGEVPSGTEMTFEVTLNEGFELDHWEVNDEKKACDKYKPLRLANLVITDDTYVHPVYKAKQKPQYKVSFTADNEWGSLKAFYYDKGKKYDVSPEQTVIEGTFVEFIATLKEDYVIDSWTCNGEPLATADNLKPAVTVKADSRIEAQYHKIVKYTVNYEATSEKGSVKATYLKNINFQYIATLIASGDMLPAQTKVTFEATPLEGYEFDYWTLNGQKAVESEKTKLEGAKMIITLEQNVTVAAFFKGDGPKAYGIDIAGIPVTSANVEQLDRLEGVSVGREGYIRYDAETRKLSLKNVTLEAPSALLFAKSNDSFTVELSGTNNLTGQLSTESNLTIRGQGKMLVANEERSGISVGSGASLVIKGKECFVEVKTTSETGVGAIHGVWSAGCTLRIEDASVNAESVVSGTAEVPFPYAIGGFKQIELVRAKVSVPEEGVAGNHSFTFGGTDYTLAFVLDKASKPASLVKINYHAEALDAFNNATFIAYPNPFTDRIIIKVPEQAVGQTVFLTNMRGETMKQVRLLDATTVIDAETVPSGIYLLRINEYTQLLVKE</sequence>
<dbReference type="InterPro" id="IPR026444">
    <property type="entry name" value="Secre_tail"/>
</dbReference>
<dbReference type="NCBIfam" id="TIGR04183">
    <property type="entry name" value="Por_Secre_tail"/>
    <property type="match status" value="1"/>
</dbReference>
<gene>
    <name evidence="3" type="ORF">Tsumi_07800</name>
</gene>
<accession>A0ABQ0E1U8</accession>
<reference evidence="3 4" key="1">
    <citation type="journal article" date="2025" name="Int. J. Syst. Evol. Microbiol.">
        <title>Desulfovibrio falkowii sp. nov., Porphyromonas miyakawae sp. nov., Mediterraneibacter flintii sp. nov. and Owariibacterium komagatae gen. nov., sp. nov., isolated from human faeces.</title>
        <authorList>
            <person name="Hamaguchi T."/>
            <person name="Ohara M."/>
            <person name="Hisatomi A."/>
            <person name="Sekiguchi K."/>
            <person name="Takeda J.I."/>
            <person name="Ueyama J."/>
            <person name="Ito M."/>
            <person name="Nishiwaki H."/>
            <person name="Ogi T."/>
            <person name="Hirayama M."/>
            <person name="Ohkuma M."/>
            <person name="Sakamoto M."/>
            <person name="Ohno K."/>
        </authorList>
    </citation>
    <scope>NUCLEOTIDE SEQUENCE [LARGE SCALE GENOMIC DNA]</scope>
    <source>
        <strain evidence="3 4">13CB11C</strain>
    </source>
</reference>
<feature type="domain" description="Bacterial repeat" evidence="2">
    <location>
        <begin position="253"/>
        <end position="315"/>
    </location>
</feature>
<name>A0ABQ0E1U8_9PORP</name>
<evidence type="ECO:0000313" key="3">
    <source>
        <dbReference type="EMBL" id="GAB1251676.1"/>
    </source>
</evidence>